<dbReference type="STRING" id="928856.SAMN04488049_11546"/>
<accession>A0A0P1G610</accession>
<dbReference type="Proteomes" id="UP000052022">
    <property type="component" value="Unassembled WGS sequence"/>
</dbReference>
<gene>
    <name evidence="2" type="ORF">TRM7557_01252</name>
</gene>
<keyword evidence="3" id="KW-1185">Reference proteome</keyword>
<dbReference type="GO" id="GO:0008757">
    <property type="term" value="F:S-adenosylmethionine-dependent methyltransferase activity"/>
    <property type="evidence" value="ECO:0007669"/>
    <property type="project" value="InterPro"/>
</dbReference>
<feature type="domain" description="Methyltransferase type 11" evidence="1">
    <location>
        <begin position="57"/>
        <end position="131"/>
    </location>
</feature>
<proteinExistence type="predicted"/>
<sequence length="248" mass="28054">MHLDVQDLRNFYYRSQLGRAAQASIRSQLLRFWPSAQGETMAGFGFAAPLMRPYLREARRVIALMPGPQGVMQWPAGLPNVSVLCEETNWPVETGHIDRLVVLHGLETSERPARLLEECWRCLGPGGRAIFIVPNRAGLWARSDKTPFGYGRPFTLSQVEDQLRSHQFTIEHHAPALYRPPSHKRFWAKTGPMVERMGHKLPAMLAAGVFMVEVSKQTHPQKGHMIKNRVRSPIRVLEGLSNPLPEPV</sequence>
<name>A0A0P1G610_9RHOB</name>
<dbReference type="EMBL" id="CYSD01000018">
    <property type="protein sequence ID" value="CUH77188.1"/>
    <property type="molecule type" value="Genomic_DNA"/>
</dbReference>
<dbReference type="SUPFAM" id="SSF53335">
    <property type="entry name" value="S-adenosyl-L-methionine-dependent methyltransferases"/>
    <property type="match status" value="1"/>
</dbReference>
<dbReference type="AlphaFoldDB" id="A0A0P1G610"/>
<evidence type="ECO:0000259" key="1">
    <source>
        <dbReference type="Pfam" id="PF08241"/>
    </source>
</evidence>
<dbReference type="Gene3D" id="3.40.50.150">
    <property type="entry name" value="Vaccinia Virus protein VP39"/>
    <property type="match status" value="1"/>
</dbReference>
<dbReference type="Pfam" id="PF08241">
    <property type="entry name" value="Methyltransf_11"/>
    <property type="match status" value="1"/>
</dbReference>
<dbReference type="InterPro" id="IPR029063">
    <property type="entry name" value="SAM-dependent_MTases_sf"/>
</dbReference>
<dbReference type="InterPro" id="IPR013216">
    <property type="entry name" value="Methyltransf_11"/>
</dbReference>
<organism evidence="2 3">
    <name type="scientific">Tritonibacter multivorans</name>
    <dbReference type="NCBI Taxonomy" id="928856"/>
    <lineage>
        <taxon>Bacteria</taxon>
        <taxon>Pseudomonadati</taxon>
        <taxon>Pseudomonadota</taxon>
        <taxon>Alphaproteobacteria</taxon>
        <taxon>Rhodobacterales</taxon>
        <taxon>Paracoccaceae</taxon>
        <taxon>Tritonibacter</taxon>
    </lineage>
</organism>
<reference evidence="2 3" key="1">
    <citation type="submission" date="2015-09" db="EMBL/GenBank/DDBJ databases">
        <authorList>
            <consortium name="Swine Surveillance"/>
        </authorList>
    </citation>
    <scope>NUCLEOTIDE SEQUENCE [LARGE SCALE GENOMIC DNA]</scope>
    <source>
        <strain evidence="2 3">CECT 7557</strain>
    </source>
</reference>
<dbReference type="OrthoDB" id="9800231at2"/>
<protein>
    <recommendedName>
        <fullName evidence="1">Methyltransferase type 11 domain-containing protein</fullName>
    </recommendedName>
</protein>
<dbReference type="RefSeq" id="WP_058289360.1">
    <property type="nucleotide sequence ID" value="NZ_CYSD01000018.1"/>
</dbReference>
<evidence type="ECO:0000313" key="2">
    <source>
        <dbReference type="EMBL" id="CUH77188.1"/>
    </source>
</evidence>
<evidence type="ECO:0000313" key="3">
    <source>
        <dbReference type="Proteomes" id="UP000052022"/>
    </source>
</evidence>